<dbReference type="RefSeq" id="WP_303679828.1">
    <property type="nucleotide sequence ID" value="NZ_MNTG01000028.1"/>
</dbReference>
<dbReference type="Proteomes" id="UP000186777">
    <property type="component" value="Unassembled WGS sequence"/>
</dbReference>
<dbReference type="EMBL" id="MNTG01000028">
    <property type="protein sequence ID" value="OLA37693.1"/>
    <property type="molecule type" value="Genomic_DNA"/>
</dbReference>
<dbReference type="STRING" id="626940.BHW43_05650"/>
<dbReference type="NCBIfam" id="TIGR02687">
    <property type="entry name" value="BREX-1 system phosphatase PglZ type A"/>
    <property type="match status" value="1"/>
</dbReference>
<reference evidence="1 2" key="1">
    <citation type="journal article" date="2016" name="Nat. Biotechnol.">
        <title>Measurement of bacterial replication rates in microbial communities.</title>
        <authorList>
            <person name="Brown C.T."/>
            <person name="Olm M.R."/>
            <person name="Thomas B.C."/>
            <person name="Banfield J.F."/>
        </authorList>
    </citation>
    <scope>NUCLEOTIDE SEQUENCE [LARGE SCALE GENOMIC DNA]</scope>
    <source>
        <strain evidence="1">46_33</strain>
    </source>
</reference>
<sequence>MASLNLNQIEEKLNNEFAGEGRRLVFWYDDKADFADEVDNLQLKNAKVYHLTPTNQFRTKVLLEREDTQSNYLVYAPFAKPEVYCNHLEDTLLYSKRFYADRISLICADLGIDEAFKPVLEKYSKYFAAKERVERFYSLGVDSYDEKMIELALLCCICKTRVLSFEEVLSKILLVEDEEKNPYLEEMAKYNLQEAFWQQCSDSFGYALTDKALDKLLLSLFVTYADKYIAGKIPASWEPFMCNKQGSVVVFLDSFMNNVQCRDRYAALASYAAGKLQAETALTALGAEAVVQLDAFIDCDKVIIQWLVEHLLLEDLSACLDGKSIKEICELRSKMHFADKTRAQYALCASAYELIRNVRYQPEQGFNNILEKYLHEDWQVDYWYRQFYTAYDSLKNASGFGKLQQLIENIYSNIYLGKLLPAWNEDAVQTAAQKQAPLQRDFYSRYIKNERDRIVVIISDALRYEVAKQLEQKLQHEERCKEEKLEVQLALPPSYTALGMAALLPHEQLAMDEGCRVLVDGRRCASLDEREKLLQAANSASLCLQFDELKKMKRDELRSAFANKQVVYIYHNQIDARGDAAKTEDEVFVACQEAVDELYTMLCRLPVSASIVKFIVTADHGFIYQRHVVSENEKIPVNGNNAMVNHRFVIGEAPQGNGPGAISLGTVLANDDAGYVSYPRGAQIFKTAGGGTSYVHGGSSPQEMVVPVLCVKMDRGHVETKQAEIKLHTLLKKITSKDVNLIFVQTEPVSETVKAASYKLSFVDRNNKPVSNECLLTADSADSDVSQRMVTARFSFINTEYDSHASYYLVMKDADTDIERLRQEFVIDMPFMGNFGFDF</sequence>
<comment type="caution">
    <text evidence="1">The sequence shown here is derived from an EMBL/GenBank/DDBJ whole genome shotgun (WGS) entry which is preliminary data.</text>
</comment>
<protein>
    <submittedName>
        <fullName evidence="1">TIGR02687 family protein</fullName>
    </submittedName>
</protein>
<accession>A0A1Q6R5Q1</accession>
<organism evidence="1 2">
    <name type="scientific">Phascolarctobacterium succinatutens</name>
    <dbReference type="NCBI Taxonomy" id="626940"/>
    <lineage>
        <taxon>Bacteria</taxon>
        <taxon>Bacillati</taxon>
        <taxon>Bacillota</taxon>
        <taxon>Negativicutes</taxon>
        <taxon>Acidaminococcales</taxon>
        <taxon>Acidaminococcaceae</taxon>
        <taxon>Phascolarctobacterium</taxon>
    </lineage>
</organism>
<gene>
    <name evidence="1" type="ORF">BHW43_05650</name>
</gene>
<evidence type="ECO:0000313" key="2">
    <source>
        <dbReference type="Proteomes" id="UP000186777"/>
    </source>
</evidence>
<dbReference type="Pfam" id="PF08665">
    <property type="entry name" value="PglZ"/>
    <property type="match status" value="1"/>
</dbReference>
<dbReference type="AlphaFoldDB" id="A0A1Q6R5Q1"/>
<name>A0A1Q6R5Q1_9FIRM</name>
<proteinExistence type="predicted"/>
<evidence type="ECO:0000313" key="1">
    <source>
        <dbReference type="EMBL" id="OLA37693.1"/>
    </source>
</evidence>
<dbReference type="InterPro" id="IPR014060">
    <property type="entry name" value="PglZ"/>
</dbReference>